<dbReference type="RefSeq" id="WP_183705674.1">
    <property type="nucleotide sequence ID" value="NZ_JACHFE010000008.1"/>
</dbReference>
<evidence type="ECO:0000256" key="2">
    <source>
        <dbReference type="ARBA" id="ARBA00022475"/>
    </source>
</evidence>
<dbReference type="InterPro" id="IPR036866">
    <property type="entry name" value="RibonucZ/Hydroxyglut_hydro"/>
</dbReference>
<dbReference type="AlphaFoldDB" id="A0A840UIA4"/>
<evidence type="ECO:0000313" key="9">
    <source>
        <dbReference type="Proteomes" id="UP000591735"/>
    </source>
</evidence>
<keyword evidence="4 6" id="KW-1133">Transmembrane helix</keyword>
<dbReference type="Gene3D" id="3.60.15.10">
    <property type="entry name" value="Ribonuclease Z/Hydroxyacylglutathione hydrolase-like"/>
    <property type="match status" value="1"/>
</dbReference>
<dbReference type="InterPro" id="IPR004477">
    <property type="entry name" value="ComEC_N"/>
</dbReference>
<evidence type="ECO:0000259" key="7">
    <source>
        <dbReference type="SMART" id="SM00849"/>
    </source>
</evidence>
<gene>
    <name evidence="8" type="ORF">HNR38_002962</name>
</gene>
<dbReference type="EMBL" id="JACHFE010000008">
    <property type="protein sequence ID" value="MBB5322461.1"/>
    <property type="molecule type" value="Genomic_DNA"/>
</dbReference>
<feature type="transmembrane region" description="Helical" evidence="6">
    <location>
        <begin position="394"/>
        <end position="413"/>
    </location>
</feature>
<evidence type="ECO:0000313" key="8">
    <source>
        <dbReference type="EMBL" id="MBB5322461.1"/>
    </source>
</evidence>
<evidence type="ECO:0000256" key="6">
    <source>
        <dbReference type="SAM" id="Phobius"/>
    </source>
</evidence>
<dbReference type="GO" id="GO:0005886">
    <property type="term" value="C:plasma membrane"/>
    <property type="evidence" value="ECO:0007669"/>
    <property type="project" value="UniProtKB-SubCell"/>
</dbReference>
<dbReference type="InterPro" id="IPR001279">
    <property type="entry name" value="Metallo-B-lactamas"/>
</dbReference>
<evidence type="ECO:0000256" key="1">
    <source>
        <dbReference type="ARBA" id="ARBA00004651"/>
    </source>
</evidence>
<dbReference type="NCBIfam" id="TIGR00361">
    <property type="entry name" value="ComEC_Rec2"/>
    <property type="match status" value="1"/>
</dbReference>
<protein>
    <submittedName>
        <fullName evidence="8">Competence protein ComEC</fullName>
    </submittedName>
</protein>
<feature type="transmembrane region" description="Helical" evidence="6">
    <location>
        <begin position="346"/>
        <end position="365"/>
    </location>
</feature>
<keyword evidence="3 6" id="KW-0812">Transmembrane</keyword>
<dbReference type="PANTHER" id="PTHR30619:SF1">
    <property type="entry name" value="RECOMBINATION PROTEIN 2"/>
    <property type="match status" value="1"/>
</dbReference>
<feature type="domain" description="Metallo-beta-lactamase" evidence="7">
    <location>
        <begin position="552"/>
        <end position="748"/>
    </location>
</feature>
<name>A0A840UIA4_9GAMM</name>
<evidence type="ECO:0000256" key="4">
    <source>
        <dbReference type="ARBA" id="ARBA00022989"/>
    </source>
</evidence>
<dbReference type="NCBIfam" id="TIGR00360">
    <property type="entry name" value="ComEC_N-term"/>
    <property type="match status" value="1"/>
</dbReference>
<dbReference type="SUPFAM" id="SSF56281">
    <property type="entry name" value="Metallo-hydrolase/oxidoreductase"/>
    <property type="match status" value="1"/>
</dbReference>
<feature type="transmembrane region" description="Helical" evidence="6">
    <location>
        <begin position="482"/>
        <end position="506"/>
    </location>
</feature>
<feature type="transmembrane region" description="Helical" evidence="6">
    <location>
        <begin position="371"/>
        <end position="387"/>
    </location>
</feature>
<reference evidence="8 9" key="1">
    <citation type="submission" date="2020-08" db="EMBL/GenBank/DDBJ databases">
        <title>Genomic Encyclopedia of Type Strains, Phase IV (KMG-IV): sequencing the most valuable type-strain genomes for metagenomic binning, comparative biology and taxonomic classification.</title>
        <authorList>
            <person name="Goeker M."/>
        </authorList>
    </citation>
    <scope>NUCLEOTIDE SEQUENCE [LARGE SCALE GENOMIC DNA]</scope>
    <source>
        <strain evidence="8 9">DSM 22359</strain>
    </source>
</reference>
<organism evidence="8 9">
    <name type="scientific">Marinobacter oulmenensis</name>
    <dbReference type="NCBI Taxonomy" id="643747"/>
    <lineage>
        <taxon>Bacteria</taxon>
        <taxon>Pseudomonadati</taxon>
        <taxon>Pseudomonadota</taxon>
        <taxon>Gammaproteobacteria</taxon>
        <taxon>Pseudomonadales</taxon>
        <taxon>Marinobacteraceae</taxon>
        <taxon>Marinobacter</taxon>
    </lineage>
</organism>
<feature type="transmembrane region" description="Helical" evidence="6">
    <location>
        <begin position="62"/>
        <end position="82"/>
    </location>
</feature>
<comment type="subcellular location">
    <subcellularLocation>
        <location evidence="1">Cell membrane</location>
        <topology evidence="1">Multi-pass membrane protein</topology>
    </subcellularLocation>
</comment>
<dbReference type="GO" id="GO:0030420">
    <property type="term" value="P:establishment of competence for transformation"/>
    <property type="evidence" value="ECO:0007669"/>
    <property type="project" value="InterPro"/>
</dbReference>
<feature type="transmembrane region" description="Helical" evidence="6">
    <location>
        <begin position="39"/>
        <end position="56"/>
    </location>
</feature>
<evidence type="ECO:0000256" key="5">
    <source>
        <dbReference type="ARBA" id="ARBA00023136"/>
    </source>
</evidence>
<dbReference type="Pfam" id="PF00753">
    <property type="entry name" value="Lactamase_B"/>
    <property type="match status" value="1"/>
</dbReference>
<dbReference type="InterPro" id="IPR004797">
    <property type="entry name" value="Competence_ComEC/Rec2"/>
</dbReference>
<feature type="transmembrane region" description="Helical" evidence="6">
    <location>
        <begin position="513"/>
        <end position="532"/>
    </location>
</feature>
<feature type="transmembrane region" description="Helical" evidence="6">
    <location>
        <begin position="262"/>
        <end position="283"/>
    </location>
</feature>
<sequence length="814" mass="87741">MSRDARSSTTPEHAGHGAVLSLAFCAGVILLYRLTLWPPWFLLSGILLFSLLYLGLRSRTPLAASLVLIPLGLAIGLLWASWQAGDRLQTRLPSALEQQELSVEGYLCSLPSPGSFDSLRFDFCVTGYPGLDNRFRATALPDLLRLSWYGRDGQSLPGTRLRLTVVLKRPHGHLNIAGFRYEDWLFRHGFRATGSVRDVALAGNIQCGAECRYREWHLAVAQWVRSAFAGAERFPLIASLLIGDRGFLTDQHWQTLKATGTIHLVAISGLHLGLVAVLISVLVRLSLLLLPPGVIGQGRARSIVFGAMVAGCLCYALLAGFSVPTRRALIMVTVAGWSLLRARQVGVWRPYVLALTLVLFLDPFAPLDQGFWLSFGAVGVLLTVFAGRVRPPGWLGGLLIAQLAVFVGLWPFLTAQGQSQPMVGFVANLVAIPWVALVVMPLLLAGTLLTLLSGGFLLPLVRDGFDGALGLLWWWLEKVQAIALPALPELSLPVSGLAAILVLLVLRFPGTAFRTVTALVLLCWGVLLFVIAEDSGNPLAAVPEVRVWDVGQGLSVLVRADNRVLIYDTGPGVEGVYSAVESVLIPGLGALGIQRVDDLVISHADSDHASGLAALVERFPVTRLVSGEPAAVDERGLLPLPVEPCPSGRQAWGPLVLEFWQSAGAVSGNDASCVLRIIHPESGTDVLLTGDISREVELEMLAAPDGPWPGLAEGPRILLAPHHGSKTSSSPGWITALRPDRVIYTAGYRHRYGHPHPDVTRRYRERQVPALNTACSGEIIIRLAPGGPEIHEQRASAPFWISGPGLARDQCGIP</sequence>
<dbReference type="InterPro" id="IPR052159">
    <property type="entry name" value="Competence_DNA_uptake"/>
</dbReference>
<dbReference type="CDD" id="cd07731">
    <property type="entry name" value="ComA-like_MBL-fold"/>
    <property type="match status" value="1"/>
</dbReference>
<feature type="transmembrane region" description="Helical" evidence="6">
    <location>
        <begin position="14"/>
        <end position="32"/>
    </location>
</feature>
<feature type="transmembrane region" description="Helical" evidence="6">
    <location>
        <begin position="425"/>
        <end position="449"/>
    </location>
</feature>
<dbReference type="PANTHER" id="PTHR30619">
    <property type="entry name" value="DNA INTERNALIZATION/COMPETENCE PROTEIN COMEC/REC2"/>
    <property type="match status" value="1"/>
</dbReference>
<comment type="caution">
    <text evidence="8">The sequence shown here is derived from an EMBL/GenBank/DDBJ whole genome shotgun (WGS) entry which is preliminary data.</text>
</comment>
<proteinExistence type="predicted"/>
<feature type="transmembrane region" description="Helical" evidence="6">
    <location>
        <begin position="303"/>
        <end position="325"/>
    </location>
</feature>
<dbReference type="InterPro" id="IPR035681">
    <property type="entry name" value="ComA-like_MBL"/>
</dbReference>
<dbReference type="InterPro" id="IPR025405">
    <property type="entry name" value="DUF4131"/>
</dbReference>
<evidence type="ECO:0000256" key="3">
    <source>
        <dbReference type="ARBA" id="ARBA00022692"/>
    </source>
</evidence>
<accession>A0A840UIA4</accession>
<keyword evidence="9" id="KW-1185">Reference proteome</keyword>
<dbReference type="Pfam" id="PF03772">
    <property type="entry name" value="Competence"/>
    <property type="match status" value="1"/>
</dbReference>
<keyword evidence="5 6" id="KW-0472">Membrane</keyword>
<dbReference type="Pfam" id="PF13567">
    <property type="entry name" value="DUF4131"/>
    <property type="match status" value="1"/>
</dbReference>
<feature type="transmembrane region" description="Helical" evidence="6">
    <location>
        <begin position="456"/>
        <end position="476"/>
    </location>
</feature>
<dbReference type="SMART" id="SM00849">
    <property type="entry name" value="Lactamase_B"/>
    <property type="match status" value="1"/>
</dbReference>
<keyword evidence="2" id="KW-1003">Cell membrane</keyword>
<dbReference type="Proteomes" id="UP000591735">
    <property type="component" value="Unassembled WGS sequence"/>
</dbReference>